<reference evidence="1 2" key="1">
    <citation type="submission" date="2020-11" db="EMBL/GenBank/DDBJ databases">
        <authorList>
            <person name="Lassalle F."/>
        </authorList>
    </citation>
    <scope>NUCLEOTIDE SEQUENCE [LARGE SCALE GENOMIC DNA]</scope>
    <source>
        <strain evidence="1 2">AB21</strain>
    </source>
</reference>
<dbReference type="InterPro" id="IPR014915">
    <property type="entry name" value="Phage_TLS_TfmB"/>
</dbReference>
<proteinExistence type="predicted"/>
<gene>
    <name evidence="1" type="ORF">RHAB21_00723</name>
</gene>
<name>A0ABN7JZJ0_9HYPH</name>
<comment type="caution">
    <text evidence="1">The sequence shown here is derived from an EMBL/GenBank/DDBJ whole genome shotgun (WGS) entry which is preliminary data.</text>
</comment>
<dbReference type="EMBL" id="CABFWE030000016">
    <property type="protein sequence ID" value="CAD7055463.1"/>
    <property type="molecule type" value="Genomic_DNA"/>
</dbReference>
<evidence type="ECO:0008006" key="3">
    <source>
        <dbReference type="Google" id="ProtNLM"/>
    </source>
</evidence>
<evidence type="ECO:0000313" key="1">
    <source>
        <dbReference type="EMBL" id="CAD7055463.1"/>
    </source>
</evidence>
<evidence type="ECO:0000313" key="2">
    <source>
        <dbReference type="Proteomes" id="UP000601041"/>
    </source>
</evidence>
<sequence length="97" mass="11066">MRKQFAELNVQVEHDQDDGDDTEIMANAWHSFSAFIACQTQWRAVAGMTGLIWLGLDYLACKQVLLSLDFEREQRKSAFNDLRFMEAAALPILNEVA</sequence>
<dbReference type="Pfam" id="PF08809">
    <property type="entry name" value="DUF1799"/>
    <property type="match status" value="1"/>
</dbReference>
<dbReference type="RefSeq" id="WP_210310782.1">
    <property type="nucleotide sequence ID" value="NZ_CABFWE030000016.1"/>
</dbReference>
<accession>A0ABN7JZJ0</accession>
<keyword evidence="2" id="KW-1185">Reference proteome</keyword>
<organism evidence="1 2">
    <name type="scientific">Pseudorhizobium halotolerans</name>
    <dbReference type="NCBI Taxonomy" id="1233081"/>
    <lineage>
        <taxon>Bacteria</taxon>
        <taxon>Pseudomonadati</taxon>
        <taxon>Pseudomonadota</taxon>
        <taxon>Alphaproteobacteria</taxon>
        <taxon>Hyphomicrobiales</taxon>
        <taxon>Rhizobiaceae</taxon>
        <taxon>Rhizobium/Agrobacterium group</taxon>
        <taxon>Pseudorhizobium</taxon>
    </lineage>
</organism>
<protein>
    <recommendedName>
        <fullName evidence="3">DUF1799 domain-containing protein</fullName>
    </recommendedName>
</protein>
<dbReference type="Proteomes" id="UP000601041">
    <property type="component" value="Unassembled WGS sequence"/>
</dbReference>